<dbReference type="HAMAP" id="MF_03101">
    <property type="entry name" value="Deoxyhypusine_hydroxylase"/>
    <property type="match status" value="1"/>
</dbReference>
<dbReference type="EMBL" id="AUPL01006147">
    <property type="protein sequence ID" value="ESL06182.1"/>
    <property type="molecule type" value="Genomic_DNA"/>
</dbReference>
<evidence type="ECO:0000256" key="4">
    <source>
        <dbReference type="ARBA" id="ARBA00022737"/>
    </source>
</evidence>
<keyword evidence="7 9" id="KW-0503">Monooxygenase</keyword>
<feature type="binding site" evidence="9">
    <location>
        <position position="128"/>
    </location>
    <ligand>
        <name>Fe cation</name>
        <dbReference type="ChEBI" id="CHEBI:24875"/>
        <label>1</label>
    </ligand>
</feature>
<dbReference type="PANTHER" id="PTHR12697">
    <property type="entry name" value="PBS LYASE HEAT-LIKE PROTEIN"/>
    <property type="match status" value="1"/>
</dbReference>
<dbReference type="InterPro" id="IPR004155">
    <property type="entry name" value="PBS_lyase_HEAT"/>
</dbReference>
<comment type="catalytic activity">
    <reaction evidence="1 9">
        <text>[eIF5A protein]-deoxyhypusine + AH2 + O2 = [eIF5A protein]-hypusine + A + H2O</text>
        <dbReference type="Rhea" id="RHEA:14101"/>
        <dbReference type="Rhea" id="RHEA-COMP:10144"/>
        <dbReference type="Rhea" id="RHEA-COMP:12592"/>
        <dbReference type="ChEBI" id="CHEBI:13193"/>
        <dbReference type="ChEBI" id="CHEBI:15377"/>
        <dbReference type="ChEBI" id="CHEBI:15379"/>
        <dbReference type="ChEBI" id="CHEBI:17499"/>
        <dbReference type="ChEBI" id="CHEBI:82657"/>
        <dbReference type="ChEBI" id="CHEBI:91175"/>
        <dbReference type="EC" id="1.14.99.29"/>
    </reaction>
</comment>
<dbReference type="InterPro" id="IPR011989">
    <property type="entry name" value="ARM-like"/>
</dbReference>
<dbReference type="GO" id="GO:0046872">
    <property type="term" value="F:metal ion binding"/>
    <property type="evidence" value="ECO:0007669"/>
    <property type="project" value="UniProtKB-KW"/>
</dbReference>
<dbReference type="Gene3D" id="1.25.10.10">
    <property type="entry name" value="Leucine-rich Repeat Variant"/>
    <property type="match status" value="2"/>
</dbReference>
<feature type="binding site" evidence="9">
    <location>
        <position position="265"/>
    </location>
    <ligand>
        <name>Fe cation</name>
        <dbReference type="ChEBI" id="CHEBI:24875"/>
        <label>2</label>
    </ligand>
</feature>
<feature type="binding site" evidence="9">
    <location>
        <position position="298"/>
    </location>
    <ligand>
        <name>Fe cation</name>
        <dbReference type="ChEBI" id="CHEBI:24875"/>
        <label>2</label>
    </ligand>
</feature>
<dbReference type="AlphaFoldDB" id="A0A061IYT0"/>
<keyword evidence="8 9" id="KW-0386">Hypusine biosynthesis</keyword>
<evidence type="ECO:0000256" key="3">
    <source>
        <dbReference type="ARBA" id="ARBA00022723"/>
    </source>
</evidence>
<keyword evidence="4" id="KW-0677">Repeat</keyword>
<keyword evidence="5 9" id="KW-0560">Oxidoreductase</keyword>
<dbReference type="OrthoDB" id="421002at2759"/>
<evidence type="ECO:0000256" key="8">
    <source>
        <dbReference type="ARBA" id="ARBA00023256"/>
    </source>
</evidence>
<comment type="caution">
    <text evidence="10">The sequence shown here is derived from an EMBL/GenBank/DDBJ whole genome shotgun (WGS) entry which is preliminary data.</text>
</comment>
<protein>
    <recommendedName>
        <fullName evidence="9">Deoxyhypusine hydroxylase</fullName>
        <shortName evidence="9">DOHH</shortName>
        <ecNumber evidence="9">1.14.99.29</ecNumber>
    </recommendedName>
    <alternativeName>
        <fullName evidence="9">Deoxyhypusine dioxygenase</fullName>
    </alternativeName>
    <alternativeName>
        <fullName evidence="9">Deoxyhypusine monooxygenase</fullName>
    </alternativeName>
</protein>
<feature type="binding site" evidence="9">
    <location>
        <position position="94"/>
    </location>
    <ligand>
        <name>Fe cation</name>
        <dbReference type="ChEBI" id="CHEBI:24875"/>
        <label>1</label>
    </ligand>
</feature>
<gene>
    <name evidence="10" type="ORF">TRSC58_06147</name>
</gene>
<evidence type="ECO:0000256" key="6">
    <source>
        <dbReference type="ARBA" id="ARBA00023004"/>
    </source>
</evidence>
<evidence type="ECO:0000256" key="9">
    <source>
        <dbReference type="HAMAP-Rule" id="MF_03101"/>
    </source>
</evidence>
<reference evidence="10 11" key="1">
    <citation type="submission" date="2013-07" db="EMBL/GenBank/DDBJ databases">
        <authorList>
            <person name="Stoco P.H."/>
            <person name="Wagner G."/>
            <person name="Gerber A."/>
            <person name="Zaha A."/>
            <person name="Thompson C."/>
            <person name="Bartholomeu D.C."/>
            <person name="Luckemeyer D.D."/>
            <person name="Bahia D."/>
            <person name="Loreto E."/>
            <person name="Prestes E.B."/>
            <person name="Lima F.M."/>
            <person name="Rodrigues-Luiz G."/>
            <person name="Vallejo G.A."/>
            <person name="Filho J.F."/>
            <person name="Monteiro K.M."/>
            <person name="Tyler K.M."/>
            <person name="de Almeida L.G."/>
            <person name="Ortiz M.F."/>
            <person name="Siervo M.A."/>
            <person name="de Moraes M.H."/>
            <person name="Cunha O.L."/>
            <person name="Mendonca-Neto R."/>
            <person name="Silva R."/>
            <person name="Teixeira S.M."/>
            <person name="Murta S.M."/>
            <person name="Sincero T.C."/>
            <person name="Mendes T.A."/>
            <person name="Urmenyi T.P."/>
            <person name="Silva V.G."/>
            <person name="da Rocha W.D."/>
            <person name="Andersson B."/>
            <person name="Romanha A.J."/>
            <person name="Steindel M."/>
            <person name="de Vasconcelos A.T."/>
            <person name="Grisard E.C."/>
        </authorList>
    </citation>
    <scope>NUCLEOTIDE SEQUENCE [LARGE SCALE GENOMIC DNA]</scope>
    <source>
        <strain evidence="10 11">SC58</strain>
    </source>
</reference>
<feature type="binding site" evidence="9">
    <location>
        <position position="95"/>
    </location>
    <ligand>
        <name>Fe cation</name>
        <dbReference type="ChEBI" id="CHEBI:24875"/>
        <label>1</label>
    </ligand>
</feature>
<dbReference type="Pfam" id="PF03130">
    <property type="entry name" value="HEAT_PBS"/>
    <property type="match status" value="1"/>
</dbReference>
<evidence type="ECO:0000256" key="1">
    <source>
        <dbReference type="ARBA" id="ARBA00000068"/>
    </source>
</evidence>
<dbReference type="SUPFAM" id="SSF48371">
    <property type="entry name" value="ARM repeat"/>
    <property type="match status" value="1"/>
</dbReference>
<feature type="binding site" evidence="9">
    <location>
        <position position="266"/>
    </location>
    <ligand>
        <name>Fe cation</name>
        <dbReference type="ChEBI" id="CHEBI:24875"/>
        <label>2</label>
    </ligand>
</feature>
<evidence type="ECO:0000256" key="2">
    <source>
        <dbReference type="ARBA" id="ARBA00005041"/>
    </source>
</evidence>
<comment type="pathway">
    <text evidence="2 9">Protein modification; eIF5A hypusination.</text>
</comment>
<keyword evidence="3 9" id="KW-0479">Metal-binding</keyword>
<keyword evidence="11" id="KW-1185">Reference proteome</keyword>
<dbReference type="EC" id="1.14.99.29" evidence="9"/>
<dbReference type="UniPathway" id="UPA00354"/>
<comment type="cofactor">
    <cofactor evidence="9">
        <name>Fe(2+)</name>
        <dbReference type="ChEBI" id="CHEBI:29033"/>
    </cofactor>
    <text evidence="9">Binds 2 Fe(2+) ions per subunit.</text>
</comment>
<dbReference type="GO" id="GO:0019135">
    <property type="term" value="F:deoxyhypusine monooxygenase activity"/>
    <property type="evidence" value="ECO:0007669"/>
    <property type="project" value="UniProtKB-UniRule"/>
</dbReference>
<organism evidence="10 11">
    <name type="scientific">Trypanosoma rangeli SC58</name>
    <dbReference type="NCBI Taxonomy" id="429131"/>
    <lineage>
        <taxon>Eukaryota</taxon>
        <taxon>Discoba</taxon>
        <taxon>Euglenozoa</taxon>
        <taxon>Kinetoplastea</taxon>
        <taxon>Metakinetoplastina</taxon>
        <taxon>Trypanosomatida</taxon>
        <taxon>Trypanosomatidae</taxon>
        <taxon>Trypanosoma</taxon>
        <taxon>Herpetosoma</taxon>
    </lineage>
</organism>
<accession>A0A061IYT0</accession>
<feature type="binding site" evidence="9">
    <location>
        <position position="129"/>
    </location>
    <ligand>
        <name>Fe cation</name>
        <dbReference type="ChEBI" id="CHEBI:24875"/>
        <label>1</label>
    </ligand>
</feature>
<keyword evidence="6 9" id="KW-0408">Iron</keyword>
<evidence type="ECO:0000256" key="5">
    <source>
        <dbReference type="ARBA" id="ARBA00023002"/>
    </source>
</evidence>
<sequence>MTVTHVCVCVSFVTIIIFFFFLSAHTSDILALETMAQDFAAYEVDYKRLLDPAEPLDSRIRELYRLKQSILKTPAGVHVLAKAVDTTDSVLLQHELVYNIGQSGLEEACPVLERVIKATDVYDTVTRHEAIESLGAIASSSSTPILERYMDPANEPEVAIRESCDLALGRIRTREVRGDAALKLPPNCPYVSVDPAPAFCEANTDGPVPSTVEELERLLCDTTGATSLWRRYQAMFSLRNMGTKAAVMALARALREDTASALLRHEVAFVLGQMEDPASQTALVAALKDEDEAPMVRHEAAEALGAIADPATLDTLAQYAEHQEPIVRDSCVVALEMYKYWSQFNAQRSVATA</sequence>
<dbReference type="InterPro" id="IPR027517">
    <property type="entry name" value="Deoxyhypusine_hydroxylase"/>
</dbReference>
<comment type="function">
    <text evidence="9">Catalyzes the hydroxylation of the N(6)-(4-aminobutyl)-L-lysine intermediate to form hypusine, an essential post-translational modification only found in mature eIF-5A factor.</text>
</comment>
<dbReference type="Pfam" id="PF13646">
    <property type="entry name" value="HEAT_2"/>
    <property type="match status" value="1"/>
</dbReference>
<feature type="binding site" evidence="9">
    <location>
        <position position="299"/>
    </location>
    <ligand>
        <name>Fe cation</name>
        <dbReference type="ChEBI" id="CHEBI:24875"/>
        <label>2</label>
    </ligand>
</feature>
<comment type="similarity">
    <text evidence="9">Belongs to the deoxyhypusine hydroxylase family.</text>
</comment>
<dbReference type="PANTHER" id="PTHR12697:SF5">
    <property type="entry name" value="DEOXYHYPUSINE HYDROXYLASE"/>
    <property type="match status" value="1"/>
</dbReference>
<name>A0A061IYT0_TRYRA</name>
<proteinExistence type="inferred from homology"/>
<dbReference type="SMART" id="SM00567">
    <property type="entry name" value="EZ_HEAT"/>
    <property type="match status" value="5"/>
</dbReference>
<evidence type="ECO:0000256" key="7">
    <source>
        <dbReference type="ARBA" id="ARBA00023033"/>
    </source>
</evidence>
<evidence type="ECO:0000313" key="10">
    <source>
        <dbReference type="EMBL" id="ESL06182.1"/>
    </source>
</evidence>
<dbReference type="VEuPathDB" id="TriTrypDB:TRSC58_06147"/>
<dbReference type="InterPro" id="IPR016024">
    <property type="entry name" value="ARM-type_fold"/>
</dbReference>
<dbReference type="Proteomes" id="UP000031737">
    <property type="component" value="Unassembled WGS sequence"/>
</dbReference>
<evidence type="ECO:0000313" key="11">
    <source>
        <dbReference type="Proteomes" id="UP000031737"/>
    </source>
</evidence>